<dbReference type="InterPro" id="IPR013098">
    <property type="entry name" value="Ig_I-set"/>
</dbReference>
<dbReference type="Pfam" id="PF07686">
    <property type="entry name" value="V-set"/>
    <property type="match status" value="1"/>
</dbReference>
<dbReference type="InterPro" id="IPR003598">
    <property type="entry name" value="Ig_sub2"/>
</dbReference>
<evidence type="ECO:0000256" key="15">
    <source>
        <dbReference type="ARBA" id="ARBA00023170"/>
    </source>
</evidence>
<keyword evidence="6" id="KW-0732">Signal</keyword>
<name>A0A1I8AXW4_MELHA</name>
<protein>
    <recommendedName>
        <fullName evidence="2">receptor protein-tyrosine kinase</fullName>
        <ecNumber evidence="2">2.7.10.1</ecNumber>
    </recommendedName>
</protein>
<evidence type="ECO:0000256" key="5">
    <source>
        <dbReference type="ARBA" id="ARBA00022692"/>
    </source>
</evidence>
<dbReference type="Pfam" id="PF07714">
    <property type="entry name" value="PK_Tyr_Ser-Thr"/>
    <property type="match status" value="1"/>
</dbReference>
<dbReference type="SMART" id="SM00219">
    <property type="entry name" value="TyrKc"/>
    <property type="match status" value="1"/>
</dbReference>
<evidence type="ECO:0000256" key="6">
    <source>
        <dbReference type="ARBA" id="ARBA00022729"/>
    </source>
</evidence>
<dbReference type="GO" id="GO:0043235">
    <property type="term" value="C:receptor complex"/>
    <property type="evidence" value="ECO:0007669"/>
    <property type="project" value="TreeGrafter"/>
</dbReference>
<dbReference type="SMART" id="SM00409">
    <property type="entry name" value="IG"/>
    <property type="match status" value="2"/>
</dbReference>
<evidence type="ECO:0000259" key="24">
    <source>
        <dbReference type="PROSITE" id="PS50835"/>
    </source>
</evidence>
<keyword evidence="9" id="KW-0418">Kinase</keyword>
<dbReference type="AlphaFoldDB" id="A0A1I8AXW4"/>
<evidence type="ECO:0000256" key="8">
    <source>
        <dbReference type="ARBA" id="ARBA00022741"/>
    </source>
</evidence>
<dbReference type="InterPro" id="IPR050122">
    <property type="entry name" value="RTK"/>
</dbReference>
<evidence type="ECO:0000256" key="22">
    <source>
        <dbReference type="SAM" id="Phobius"/>
    </source>
</evidence>
<dbReference type="PROSITE" id="PS50011">
    <property type="entry name" value="PROTEIN_KINASE_DOM"/>
    <property type="match status" value="1"/>
</dbReference>
<feature type="active site" description="Proton acceptor" evidence="18">
    <location>
        <position position="631"/>
    </location>
</feature>
<dbReference type="InterPro" id="IPR013106">
    <property type="entry name" value="Ig_V-set"/>
</dbReference>
<dbReference type="GO" id="GO:0007169">
    <property type="term" value="P:cell surface receptor protein tyrosine kinase signaling pathway"/>
    <property type="evidence" value="ECO:0007669"/>
    <property type="project" value="TreeGrafter"/>
</dbReference>
<evidence type="ECO:0000256" key="13">
    <source>
        <dbReference type="ARBA" id="ARBA00023137"/>
    </source>
</evidence>
<dbReference type="PROSITE" id="PS00109">
    <property type="entry name" value="PROTEIN_KINASE_TYR"/>
    <property type="match status" value="1"/>
</dbReference>
<keyword evidence="16" id="KW-0325">Glycoprotein</keyword>
<accession>A0A1I8AXW4</accession>
<feature type="transmembrane region" description="Helical" evidence="22">
    <location>
        <begin position="311"/>
        <end position="337"/>
    </location>
</feature>
<evidence type="ECO:0000256" key="12">
    <source>
        <dbReference type="ARBA" id="ARBA00023136"/>
    </source>
</evidence>
<dbReference type="PIRSF" id="PIRSF000615">
    <property type="entry name" value="TyrPK_CSF1-R"/>
    <property type="match status" value="1"/>
</dbReference>
<keyword evidence="13" id="KW-0829">Tyrosine-protein kinase</keyword>
<dbReference type="GO" id="GO:0005524">
    <property type="term" value="F:ATP binding"/>
    <property type="evidence" value="ECO:0007669"/>
    <property type="project" value="UniProtKB-KW"/>
</dbReference>
<reference evidence="26" key="1">
    <citation type="submission" date="2016-11" db="UniProtKB">
        <authorList>
            <consortium name="WormBaseParasite"/>
        </authorList>
    </citation>
    <scope>IDENTIFICATION</scope>
</reference>
<evidence type="ECO:0000256" key="17">
    <source>
        <dbReference type="ARBA" id="ARBA00023319"/>
    </source>
</evidence>
<feature type="compositionally biased region" description="Acidic residues" evidence="21">
    <location>
        <begin position="552"/>
        <end position="565"/>
    </location>
</feature>
<keyword evidence="10 19" id="KW-0067">ATP-binding</keyword>
<dbReference type="Gene3D" id="3.30.200.20">
    <property type="entry name" value="Phosphorylase Kinase, domain 1"/>
    <property type="match status" value="1"/>
</dbReference>
<keyword evidence="25" id="KW-1185">Reference proteome</keyword>
<dbReference type="InterPro" id="IPR011009">
    <property type="entry name" value="Kinase-like_dom_sf"/>
</dbReference>
<dbReference type="EC" id="2.7.10.1" evidence="2"/>
<proteinExistence type="predicted"/>
<evidence type="ECO:0000256" key="21">
    <source>
        <dbReference type="SAM" id="MobiDB-lite"/>
    </source>
</evidence>
<keyword evidence="11 22" id="KW-1133">Transmembrane helix</keyword>
<dbReference type="InterPro" id="IPR003599">
    <property type="entry name" value="Ig_sub"/>
</dbReference>
<dbReference type="WBParaSite" id="MhA1_Contig1063.frz3.gene1">
    <property type="protein sequence ID" value="MhA1_Contig1063.frz3.gene1"/>
    <property type="gene ID" value="MhA1_Contig1063.frz3.gene1"/>
</dbReference>
<dbReference type="InterPro" id="IPR001245">
    <property type="entry name" value="Ser-Thr/Tyr_kinase_cat_dom"/>
</dbReference>
<evidence type="ECO:0000256" key="16">
    <source>
        <dbReference type="ARBA" id="ARBA00023180"/>
    </source>
</evidence>
<keyword evidence="5 22" id="KW-0812">Transmembrane</keyword>
<dbReference type="Gene3D" id="1.10.510.10">
    <property type="entry name" value="Transferase(Phosphotransferase) domain 1"/>
    <property type="match status" value="1"/>
</dbReference>
<dbReference type="InterPro" id="IPR036179">
    <property type="entry name" value="Ig-like_dom_sf"/>
</dbReference>
<evidence type="ECO:0000256" key="11">
    <source>
        <dbReference type="ARBA" id="ARBA00022989"/>
    </source>
</evidence>
<evidence type="ECO:0000256" key="10">
    <source>
        <dbReference type="ARBA" id="ARBA00022840"/>
    </source>
</evidence>
<evidence type="ECO:0000313" key="25">
    <source>
        <dbReference type="Proteomes" id="UP000095281"/>
    </source>
</evidence>
<feature type="binding site" evidence="19">
    <location>
        <position position="635"/>
    </location>
    <ligand>
        <name>ATP</name>
        <dbReference type="ChEBI" id="CHEBI:30616"/>
    </ligand>
</feature>
<dbReference type="PROSITE" id="PS50835">
    <property type="entry name" value="IG_LIKE"/>
    <property type="match status" value="2"/>
</dbReference>
<feature type="binding site" evidence="19">
    <location>
        <begin position="454"/>
        <end position="461"/>
    </location>
    <ligand>
        <name>ATP</name>
        <dbReference type="ChEBI" id="CHEBI:30616"/>
    </ligand>
</feature>
<dbReference type="FunFam" id="1.10.510.10:FF:000554">
    <property type="entry name" value="Predicted protein"/>
    <property type="match status" value="1"/>
</dbReference>
<organism evidence="25 26">
    <name type="scientific">Meloidogyne hapla</name>
    <name type="common">Root-knot nematode worm</name>
    <dbReference type="NCBI Taxonomy" id="6305"/>
    <lineage>
        <taxon>Eukaryota</taxon>
        <taxon>Metazoa</taxon>
        <taxon>Ecdysozoa</taxon>
        <taxon>Nematoda</taxon>
        <taxon>Chromadorea</taxon>
        <taxon>Rhabditida</taxon>
        <taxon>Tylenchina</taxon>
        <taxon>Tylenchomorpha</taxon>
        <taxon>Tylenchoidea</taxon>
        <taxon>Meloidogynidae</taxon>
        <taxon>Meloidogyninae</taxon>
        <taxon>Meloidogyne</taxon>
    </lineage>
</organism>
<dbReference type="InterPro" id="IPR007110">
    <property type="entry name" value="Ig-like_dom"/>
</dbReference>
<feature type="compositionally biased region" description="Basic and acidic residues" evidence="21">
    <location>
        <begin position="1"/>
        <end position="15"/>
    </location>
</feature>
<feature type="region of interest" description="Disordered" evidence="21">
    <location>
        <begin position="542"/>
        <end position="565"/>
    </location>
</feature>
<evidence type="ECO:0000256" key="20">
    <source>
        <dbReference type="PIRSR" id="PIRSR000615-3"/>
    </source>
</evidence>
<dbReference type="Gene3D" id="2.60.40.10">
    <property type="entry name" value="Immunoglobulins"/>
    <property type="match status" value="2"/>
</dbReference>
<dbReference type="InterPro" id="IPR013783">
    <property type="entry name" value="Ig-like_fold"/>
</dbReference>
<dbReference type="GO" id="GO:0046872">
    <property type="term" value="F:metal ion binding"/>
    <property type="evidence" value="ECO:0007669"/>
    <property type="project" value="UniProtKB-KW"/>
</dbReference>
<dbReference type="InterPro" id="IPR000719">
    <property type="entry name" value="Prot_kinase_dom"/>
</dbReference>
<feature type="domain" description="Protein kinase" evidence="23">
    <location>
        <begin position="447"/>
        <end position="740"/>
    </location>
</feature>
<comment type="subcellular location">
    <subcellularLocation>
        <location evidence="1">Membrane</location>
        <topology evidence="1">Single-pass membrane protein</topology>
    </subcellularLocation>
</comment>
<feature type="domain" description="Ig-like" evidence="24">
    <location>
        <begin position="75"/>
        <end position="169"/>
    </location>
</feature>
<sequence>MRGMKEENVRKKEEKVAEEEEDEDESEEEDEEDEEEEEDERMESTTKGGMVDRNSKISASLVNKQRFQLPQRVAPYFRKSEEDTRTNIVIPAGRTLKLSCKAGGQPEPQVVWRKGNEEILRDSESKTGSLYQLRKWSLELEDAAEVDSGDYTCEVFNSAGSILRRFHVEVQDRIRARPILVPNVLQNRTVDVNGTVNFTCQVISDLVPHVIWIKLIKQPENGSFLIWDEKEQRETLNFIDMTTLKDRVKIFHDKRTNRYTMELRNVSMLDQGLYSCVVGNTLGLSMGNATLTVNEFRSLTLPTEVPTPWPLSYTVLLILSFLLLCAFIALCLLYLFFSQKFSAKNRVQNLDKMSVRKKVVITRKPQREGEHWSDLASTYSITVEPVPVLRHGGRGTKATPAGTSGTGDTVPLMDSTQLLHANILESSLLSDYEVPTDSSWEIERNRLQLVDILGEGAFGEVWQALLQPKKKEEKSEDKEDNQVLKKEINQTETVSEMQILKTIGHHPNILRLIGCCTGLGPLLVVLELCEHGNLRDFMRRHRPKEQQKIKEEEDEEKEEKDEKEEEAIELEDDGLGVGGMYQNVSIVDTGGDQEVQPQPEKQLTLRDLLQFATEIARGMEFLASKKIIHRDLAARNVLVASDLSMKISDFGLSRNVFYHDYYRKRGAGRLPIKWMAPEALEANVYTVNSDVWSYGILLWEIMTLGGTPYPSIAMPQLYNLLKEGYRMEAPHNCPDEVDWL</sequence>
<keyword evidence="15" id="KW-0675">Receptor</keyword>
<evidence type="ECO:0000256" key="14">
    <source>
        <dbReference type="ARBA" id="ARBA00023157"/>
    </source>
</evidence>
<keyword evidence="14" id="KW-1015">Disulfide bond</keyword>
<evidence type="ECO:0000256" key="9">
    <source>
        <dbReference type="ARBA" id="ARBA00022777"/>
    </source>
</evidence>
<keyword evidence="17" id="KW-0393">Immunoglobulin domain</keyword>
<feature type="binding site" evidence="20">
    <location>
        <position position="636"/>
    </location>
    <ligand>
        <name>Mg(2+)</name>
        <dbReference type="ChEBI" id="CHEBI:18420"/>
    </ligand>
</feature>
<evidence type="ECO:0000256" key="3">
    <source>
        <dbReference type="ARBA" id="ARBA00022553"/>
    </source>
</evidence>
<keyword evidence="20" id="KW-0479">Metal-binding</keyword>
<keyword evidence="4" id="KW-0808">Transferase</keyword>
<keyword evidence="3" id="KW-0597">Phosphoprotein</keyword>
<keyword evidence="20" id="KW-0460">Magnesium</keyword>
<dbReference type="InterPro" id="IPR008266">
    <property type="entry name" value="Tyr_kinase_AS"/>
</dbReference>
<evidence type="ECO:0000256" key="2">
    <source>
        <dbReference type="ARBA" id="ARBA00011902"/>
    </source>
</evidence>
<dbReference type="FunFam" id="2.60.40.10:FF:000020">
    <property type="entry name" value="Fibroblast growth factor receptor"/>
    <property type="match status" value="1"/>
</dbReference>
<evidence type="ECO:0000256" key="18">
    <source>
        <dbReference type="PIRSR" id="PIRSR000615-1"/>
    </source>
</evidence>
<dbReference type="SMART" id="SM00408">
    <property type="entry name" value="IGc2"/>
    <property type="match status" value="2"/>
</dbReference>
<feature type="binding site" evidence="20">
    <location>
        <position position="649"/>
    </location>
    <ligand>
        <name>Mg(2+)</name>
        <dbReference type="ChEBI" id="CHEBI:18420"/>
    </ligand>
</feature>
<keyword evidence="7" id="KW-0677">Repeat</keyword>
<dbReference type="InterPro" id="IPR020635">
    <property type="entry name" value="Tyr_kinase_cat_dom"/>
</dbReference>
<evidence type="ECO:0000313" key="26">
    <source>
        <dbReference type="WBParaSite" id="MhA1_Contig1063.frz3.gene1"/>
    </source>
</evidence>
<dbReference type="PANTHER" id="PTHR24416">
    <property type="entry name" value="TYROSINE-PROTEIN KINASE RECEPTOR"/>
    <property type="match status" value="1"/>
</dbReference>
<evidence type="ECO:0000256" key="4">
    <source>
        <dbReference type="ARBA" id="ARBA00022679"/>
    </source>
</evidence>
<evidence type="ECO:0000256" key="7">
    <source>
        <dbReference type="ARBA" id="ARBA00022737"/>
    </source>
</evidence>
<keyword evidence="8 19" id="KW-0547">Nucleotide-binding</keyword>
<feature type="region of interest" description="Disordered" evidence="21">
    <location>
        <begin position="1"/>
        <end position="54"/>
    </location>
</feature>
<feature type="domain" description="Ig-like" evidence="24">
    <location>
        <begin position="178"/>
        <end position="292"/>
    </location>
</feature>
<evidence type="ECO:0000256" key="1">
    <source>
        <dbReference type="ARBA" id="ARBA00004167"/>
    </source>
</evidence>
<dbReference type="Proteomes" id="UP000095281">
    <property type="component" value="Unplaced"/>
</dbReference>
<evidence type="ECO:0000259" key="23">
    <source>
        <dbReference type="PROSITE" id="PS50011"/>
    </source>
</evidence>
<dbReference type="SUPFAM" id="SSF48726">
    <property type="entry name" value="Immunoglobulin"/>
    <property type="match status" value="2"/>
</dbReference>
<dbReference type="OMA" id="NIYKPAV"/>
<dbReference type="PANTHER" id="PTHR24416:SF550">
    <property type="entry name" value="FIBROBLAST GROWTH FACTOR RECEPTOR HOMOLOG 1-RELATED"/>
    <property type="match status" value="1"/>
</dbReference>
<dbReference type="GO" id="GO:0005886">
    <property type="term" value="C:plasma membrane"/>
    <property type="evidence" value="ECO:0007669"/>
    <property type="project" value="TreeGrafter"/>
</dbReference>
<feature type="compositionally biased region" description="Acidic residues" evidence="21">
    <location>
        <begin position="16"/>
        <end position="41"/>
    </location>
</feature>
<dbReference type="FunFam" id="2.60.40.10:FF:001641">
    <property type="entry name" value="Myoblast growth factor receptor egl-15"/>
    <property type="match status" value="1"/>
</dbReference>
<dbReference type="GO" id="GO:0004714">
    <property type="term" value="F:transmembrane receptor protein tyrosine kinase activity"/>
    <property type="evidence" value="ECO:0007669"/>
    <property type="project" value="UniProtKB-EC"/>
</dbReference>
<dbReference type="GO" id="GO:0009653">
    <property type="term" value="P:anatomical structure morphogenesis"/>
    <property type="evidence" value="ECO:0007669"/>
    <property type="project" value="UniProtKB-ARBA"/>
</dbReference>
<dbReference type="SUPFAM" id="SSF56112">
    <property type="entry name" value="Protein kinase-like (PK-like)"/>
    <property type="match status" value="1"/>
</dbReference>
<keyword evidence="12 22" id="KW-0472">Membrane</keyword>
<evidence type="ECO:0000256" key="19">
    <source>
        <dbReference type="PIRSR" id="PIRSR000615-2"/>
    </source>
</evidence>
<dbReference type="Pfam" id="PF07679">
    <property type="entry name" value="I-set"/>
    <property type="match status" value="1"/>
</dbReference>